<dbReference type="HOGENOM" id="CLU_555569_0_0_1"/>
<evidence type="ECO:0000313" key="3">
    <source>
        <dbReference type="Proteomes" id="UP000006753"/>
    </source>
</evidence>
<feature type="region of interest" description="Disordered" evidence="1">
    <location>
        <begin position="327"/>
        <end position="352"/>
    </location>
</feature>
<gene>
    <name evidence="2" type="ORF">MBM_04814</name>
</gene>
<proteinExistence type="predicted"/>
<dbReference type="AlphaFoldDB" id="K1WXH8"/>
<organism evidence="2 3">
    <name type="scientific">Marssonina brunnea f. sp. multigermtubi (strain MB_m1)</name>
    <name type="common">Marssonina leaf spot fungus</name>
    <dbReference type="NCBI Taxonomy" id="1072389"/>
    <lineage>
        <taxon>Eukaryota</taxon>
        <taxon>Fungi</taxon>
        <taxon>Dikarya</taxon>
        <taxon>Ascomycota</taxon>
        <taxon>Pezizomycotina</taxon>
        <taxon>Leotiomycetes</taxon>
        <taxon>Helotiales</taxon>
        <taxon>Drepanopezizaceae</taxon>
        <taxon>Drepanopeziza</taxon>
    </lineage>
</organism>
<protein>
    <submittedName>
        <fullName evidence="2">Uncharacterized protein</fullName>
    </submittedName>
</protein>
<dbReference type="Proteomes" id="UP000006753">
    <property type="component" value="Unassembled WGS sequence"/>
</dbReference>
<reference evidence="2 3" key="1">
    <citation type="journal article" date="2012" name="BMC Genomics">
        <title>Sequencing the genome of Marssonina brunnea reveals fungus-poplar co-evolution.</title>
        <authorList>
            <person name="Zhu S."/>
            <person name="Cao Y.-Z."/>
            <person name="Jiang C."/>
            <person name="Tan B.-Y."/>
            <person name="Wang Z."/>
            <person name="Feng S."/>
            <person name="Zhang L."/>
            <person name="Su X.-H."/>
            <person name="Brejova B."/>
            <person name="Vinar T."/>
            <person name="Xu M."/>
            <person name="Wang M.-X."/>
            <person name="Zhang S.-G."/>
            <person name="Huang M.-R."/>
            <person name="Wu R."/>
            <person name="Zhou Y."/>
        </authorList>
    </citation>
    <scope>NUCLEOTIDE SEQUENCE [LARGE SCALE GENOMIC DNA]</scope>
    <source>
        <strain evidence="2 3">MB_m1</strain>
    </source>
</reference>
<dbReference type="InParanoid" id="K1WXH8"/>
<feature type="region of interest" description="Disordered" evidence="1">
    <location>
        <begin position="296"/>
        <end position="315"/>
    </location>
</feature>
<keyword evidence="3" id="KW-1185">Reference proteome</keyword>
<accession>K1WXH8</accession>
<dbReference type="EMBL" id="JH921437">
    <property type="protein sequence ID" value="EKD17237.1"/>
    <property type="molecule type" value="Genomic_DNA"/>
</dbReference>
<dbReference type="OrthoDB" id="5407772at2759"/>
<name>K1WXH8_MARBU</name>
<evidence type="ECO:0000256" key="1">
    <source>
        <dbReference type="SAM" id="MobiDB-lite"/>
    </source>
</evidence>
<evidence type="ECO:0000313" key="2">
    <source>
        <dbReference type="EMBL" id="EKD17237.1"/>
    </source>
</evidence>
<sequence>MDQECLDELQTKCFDSELGCFDDPERYSLDLYVRVVESLPRLMGTSKSATRIRMDLDADPKFLRAGTSSGSRERTSLLPCMILPLPTAPQPRVVMHYTRNLAGPQLIPIDISSRPKPSVPVSAGFVHELVVQLETKQESRRLQPLSRSKSARALAVGNPTQLRIDVVRGPKAWSKSESDSQSQELALLRRVEKEKAILSELTLETLPVLLDSFYAFSQSPRIWRLTNSAEDMSPLGSPMFSASSVTLAADSAADSRQKRPVWWNLPNHSQGFSPSSSMFPEPSATLEDKFIPDIERPISPRSQSPLAMATAPATPRLRRPELSEISTDGHIDNFKDPIYPKSDSNPVPDPVSTAGNVAGDLGDLEAPPSGLPVLAPLPDGVVPDLPSGLAMPVDITGTLDPPPLPKLSKKQKCLNRGKKAIRKGQKCVRKCRGGVLREPVLAVVLGRQLAKPTAKALKLLANDIPIEPVEITSAVVPEAATSGLVPLPLPV</sequence>
<dbReference type="KEGG" id="mbe:MBM_04814"/>
<dbReference type="GeneID" id="18760749"/>